<dbReference type="Gene3D" id="1.10.287.130">
    <property type="match status" value="1"/>
</dbReference>
<evidence type="ECO:0000313" key="9">
    <source>
        <dbReference type="EMBL" id="VFJ15212.1"/>
    </source>
</evidence>
<organism evidence="9 10">
    <name type="scientific">Candidatus Nitrosocosmicus franklandianus</name>
    <dbReference type="NCBI Taxonomy" id="1798806"/>
    <lineage>
        <taxon>Archaea</taxon>
        <taxon>Nitrososphaerota</taxon>
        <taxon>Nitrososphaeria</taxon>
        <taxon>Nitrososphaerales</taxon>
        <taxon>Nitrososphaeraceae</taxon>
        <taxon>Candidatus Nitrosocosmicus</taxon>
    </lineage>
</organism>
<keyword evidence="3" id="KW-0597">Phosphoprotein</keyword>
<name>A0A484IGQ6_9ARCH</name>
<comment type="catalytic activity">
    <reaction evidence="1">
        <text>ATP + protein L-histidine = ADP + protein N-phospho-L-histidine.</text>
        <dbReference type="EC" id="2.7.13.3"/>
    </reaction>
</comment>
<dbReference type="EC" id="2.7.13.3" evidence="2"/>
<keyword evidence="4 9" id="KW-0808">Transferase</keyword>
<evidence type="ECO:0000256" key="3">
    <source>
        <dbReference type="ARBA" id="ARBA00022553"/>
    </source>
</evidence>
<dbReference type="RefSeq" id="WP_134485191.1">
    <property type="nucleotide sequence ID" value="NZ_LR216287.1"/>
</dbReference>
<keyword evidence="7" id="KW-0175">Coiled coil</keyword>
<evidence type="ECO:0000256" key="1">
    <source>
        <dbReference type="ARBA" id="ARBA00000085"/>
    </source>
</evidence>
<keyword evidence="5" id="KW-0418">Kinase</keyword>
<dbReference type="Pfam" id="PF00512">
    <property type="entry name" value="HisKA"/>
    <property type="match status" value="1"/>
</dbReference>
<feature type="coiled-coil region" evidence="7">
    <location>
        <begin position="32"/>
        <end position="69"/>
    </location>
</feature>
<dbReference type="KEGG" id="nfn:NFRAN_2889"/>
<proteinExistence type="predicted"/>
<dbReference type="InterPro" id="IPR036890">
    <property type="entry name" value="HATPase_C_sf"/>
</dbReference>
<dbReference type="InterPro" id="IPR036097">
    <property type="entry name" value="HisK_dim/P_sf"/>
</dbReference>
<gene>
    <name evidence="9" type="primary">srrB</name>
    <name evidence="9" type="ORF">NFRAN_2889</name>
</gene>
<dbReference type="InterPro" id="IPR004358">
    <property type="entry name" value="Sig_transdc_His_kin-like_C"/>
</dbReference>
<dbReference type="Proteomes" id="UP000294299">
    <property type="component" value="Chromosome NFRAN"/>
</dbReference>
<dbReference type="InterPro" id="IPR003661">
    <property type="entry name" value="HisK_dim/P_dom"/>
</dbReference>
<dbReference type="EMBL" id="LR216287">
    <property type="protein sequence ID" value="VFJ15212.1"/>
    <property type="molecule type" value="Genomic_DNA"/>
</dbReference>
<accession>A0A484IGQ6</accession>
<evidence type="ECO:0000256" key="4">
    <source>
        <dbReference type="ARBA" id="ARBA00022679"/>
    </source>
</evidence>
<sequence>MSVKDFLEIKTGEFLAKSEDLKEANVSLRLSNEKIKVKVEQLKKTKRHLTEIEKNLVIANTDLSEANDKLTIINDEMLKVTSDLTKANEEIKQQSLRQKEFIDITAHELRTPTQSILGYSELILSEQTTNIEYIKVIARNANRIEKLVSNILDMARIDNFNLELTKEQFNLSSLISTIVKDFRNQIKYSNKKNLDLIYDNSTILRFNLNQENNNNDVFIKADRDRIAQVIINLVDNAIKNTDSGKITIITTTADPTHIKENGNPNYEKDVIIKVRDSGTGLDSNLFSKIFSKFFTTSGRSGTGLGLFISKAIVEAHDGSIWVENNNGERGTTFSFTIPT</sequence>
<dbReference type="CDD" id="cd00082">
    <property type="entry name" value="HisKA"/>
    <property type="match status" value="1"/>
</dbReference>
<evidence type="ECO:0000256" key="2">
    <source>
        <dbReference type="ARBA" id="ARBA00012438"/>
    </source>
</evidence>
<dbReference type="Gene3D" id="3.30.565.10">
    <property type="entry name" value="Histidine kinase-like ATPase, C-terminal domain"/>
    <property type="match status" value="1"/>
</dbReference>
<dbReference type="AlphaFoldDB" id="A0A484IGQ6"/>
<protein>
    <recommendedName>
        <fullName evidence="2">histidine kinase</fullName>
        <ecNumber evidence="2">2.7.13.3</ecNumber>
    </recommendedName>
</protein>
<evidence type="ECO:0000313" key="10">
    <source>
        <dbReference type="Proteomes" id="UP000294299"/>
    </source>
</evidence>
<dbReference type="GO" id="GO:0000155">
    <property type="term" value="F:phosphorelay sensor kinase activity"/>
    <property type="evidence" value="ECO:0007669"/>
    <property type="project" value="InterPro"/>
</dbReference>
<dbReference type="SMART" id="SM00388">
    <property type="entry name" value="HisKA"/>
    <property type="match status" value="1"/>
</dbReference>
<reference evidence="9 10" key="1">
    <citation type="submission" date="2019-02" db="EMBL/GenBank/DDBJ databases">
        <authorList>
            <person name="Lehtovirta-Morley E L."/>
        </authorList>
    </citation>
    <scope>NUCLEOTIDE SEQUENCE [LARGE SCALE GENOMIC DNA]</scope>
    <source>
        <strain evidence="9">NFRAN1</strain>
    </source>
</reference>
<evidence type="ECO:0000256" key="5">
    <source>
        <dbReference type="ARBA" id="ARBA00022777"/>
    </source>
</evidence>
<dbReference type="InterPro" id="IPR003594">
    <property type="entry name" value="HATPase_dom"/>
</dbReference>
<dbReference type="PROSITE" id="PS50109">
    <property type="entry name" value="HIS_KIN"/>
    <property type="match status" value="1"/>
</dbReference>
<dbReference type="PANTHER" id="PTHR43711">
    <property type="entry name" value="TWO-COMPONENT HISTIDINE KINASE"/>
    <property type="match status" value="1"/>
</dbReference>
<evidence type="ECO:0000256" key="6">
    <source>
        <dbReference type="ARBA" id="ARBA00023012"/>
    </source>
</evidence>
<dbReference type="InterPro" id="IPR005467">
    <property type="entry name" value="His_kinase_dom"/>
</dbReference>
<keyword evidence="6" id="KW-0902">Two-component regulatory system</keyword>
<dbReference type="PANTHER" id="PTHR43711:SF26">
    <property type="entry name" value="SENSOR HISTIDINE KINASE RCSC"/>
    <property type="match status" value="1"/>
</dbReference>
<evidence type="ECO:0000256" key="7">
    <source>
        <dbReference type="SAM" id="Coils"/>
    </source>
</evidence>
<dbReference type="Pfam" id="PF02518">
    <property type="entry name" value="HATPase_c"/>
    <property type="match status" value="1"/>
</dbReference>
<dbReference type="SUPFAM" id="SSF55874">
    <property type="entry name" value="ATPase domain of HSP90 chaperone/DNA topoisomerase II/histidine kinase"/>
    <property type="match status" value="1"/>
</dbReference>
<dbReference type="InterPro" id="IPR050736">
    <property type="entry name" value="Sensor_HK_Regulatory"/>
</dbReference>
<dbReference type="SUPFAM" id="SSF47384">
    <property type="entry name" value="Homodimeric domain of signal transducing histidine kinase"/>
    <property type="match status" value="1"/>
</dbReference>
<evidence type="ECO:0000259" key="8">
    <source>
        <dbReference type="PROSITE" id="PS50109"/>
    </source>
</evidence>
<dbReference type="SMART" id="SM00387">
    <property type="entry name" value="HATPase_c"/>
    <property type="match status" value="1"/>
</dbReference>
<dbReference type="OrthoDB" id="342253at2157"/>
<dbReference type="GeneID" id="39422003"/>
<feature type="domain" description="Histidine kinase" evidence="8">
    <location>
        <begin position="104"/>
        <end position="339"/>
    </location>
</feature>
<keyword evidence="10" id="KW-1185">Reference proteome</keyword>
<dbReference type="PRINTS" id="PR00344">
    <property type="entry name" value="BCTRLSENSOR"/>
</dbReference>